<dbReference type="CDD" id="cd04334">
    <property type="entry name" value="ProRS-INS"/>
    <property type="match status" value="1"/>
</dbReference>
<dbReference type="InterPro" id="IPR036754">
    <property type="entry name" value="YbaK/aa-tRNA-synt-asso_dom_sf"/>
</dbReference>
<dbReference type="CDD" id="cd00779">
    <property type="entry name" value="ProRS_core_prok"/>
    <property type="match status" value="1"/>
</dbReference>
<dbReference type="AlphaFoldDB" id="A0A5S4ZYQ5"/>
<dbReference type="InterPro" id="IPR044140">
    <property type="entry name" value="ProRS_anticodon_short"/>
</dbReference>
<comment type="domain">
    <text evidence="10">Consists of three domains: the N-terminal catalytic domain, the editing domain and the C-terminal anticodon-binding domain.</text>
</comment>
<comment type="similarity">
    <text evidence="10">Belongs to the class-II aminoacyl-tRNA synthetase family. ProS type 1 subfamily.</text>
</comment>
<dbReference type="PANTHER" id="PTHR42753">
    <property type="entry name" value="MITOCHONDRIAL RIBOSOME PROTEIN L39/PROLYL-TRNA LIGASE FAMILY MEMBER"/>
    <property type="match status" value="1"/>
</dbReference>
<evidence type="ECO:0000256" key="5">
    <source>
        <dbReference type="ARBA" id="ARBA00022741"/>
    </source>
</evidence>
<gene>
    <name evidence="10" type="primary">proS</name>
    <name evidence="12" type="ORF">LX24_00180</name>
</gene>
<keyword evidence="4 10" id="KW-0436">Ligase</keyword>
<dbReference type="GO" id="GO:0002161">
    <property type="term" value="F:aminoacyl-tRNA deacylase activity"/>
    <property type="evidence" value="ECO:0007669"/>
    <property type="project" value="InterPro"/>
</dbReference>
<dbReference type="GO" id="GO:0004827">
    <property type="term" value="F:proline-tRNA ligase activity"/>
    <property type="evidence" value="ECO:0007669"/>
    <property type="project" value="UniProtKB-UniRule"/>
</dbReference>
<dbReference type="FunFam" id="3.30.930.10:FF:000066">
    <property type="entry name" value="Proline--tRNA ligase"/>
    <property type="match status" value="1"/>
</dbReference>
<dbReference type="GO" id="GO:0140096">
    <property type="term" value="F:catalytic activity, acting on a protein"/>
    <property type="evidence" value="ECO:0007669"/>
    <property type="project" value="UniProtKB-ARBA"/>
</dbReference>
<evidence type="ECO:0000256" key="4">
    <source>
        <dbReference type="ARBA" id="ARBA00022598"/>
    </source>
</evidence>
<dbReference type="Gene3D" id="3.30.930.10">
    <property type="entry name" value="Bira Bifunctional Protein, Domain 2"/>
    <property type="match status" value="2"/>
</dbReference>
<dbReference type="HAMAP" id="MF_01569">
    <property type="entry name" value="Pro_tRNA_synth_type1"/>
    <property type="match status" value="1"/>
</dbReference>
<keyword evidence="7 10" id="KW-0648">Protein biosynthesis</keyword>
<dbReference type="SUPFAM" id="SSF55826">
    <property type="entry name" value="YbaK/ProRS associated domain"/>
    <property type="match status" value="1"/>
</dbReference>
<feature type="domain" description="Aminoacyl-transfer RNA synthetases class-II family profile" evidence="11">
    <location>
        <begin position="33"/>
        <end position="467"/>
    </location>
</feature>
<dbReference type="InterPro" id="IPR033730">
    <property type="entry name" value="ProRS_core_prok"/>
</dbReference>
<dbReference type="RefSeq" id="WP_166510251.1">
    <property type="nucleotide sequence ID" value="NZ_VNHM01000001.1"/>
</dbReference>
<dbReference type="PIRSF" id="PIRSF001535">
    <property type="entry name" value="ProRS_1"/>
    <property type="match status" value="1"/>
</dbReference>
<evidence type="ECO:0000256" key="7">
    <source>
        <dbReference type="ARBA" id="ARBA00022917"/>
    </source>
</evidence>
<dbReference type="GO" id="GO:0005524">
    <property type="term" value="F:ATP binding"/>
    <property type="evidence" value="ECO:0007669"/>
    <property type="project" value="UniProtKB-UniRule"/>
</dbReference>
<dbReference type="NCBIfam" id="NF006625">
    <property type="entry name" value="PRK09194.1"/>
    <property type="match status" value="1"/>
</dbReference>
<dbReference type="SUPFAM" id="SSF55681">
    <property type="entry name" value="Class II aaRS and biotin synthetases"/>
    <property type="match status" value="1"/>
</dbReference>
<comment type="subunit">
    <text evidence="2 10">Homodimer.</text>
</comment>
<dbReference type="InterPro" id="IPR045864">
    <property type="entry name" value="aa-tRNA-synth_II/BPL/LPL"/>
</dbReference>
<evidence type="ECO:0000256" key="3">
    <source>
        <dbReference type="ARBA" id="ARBA00022490"/>
    </source>
</evidence>
<dbReference type="Pfam" id="PF00587">
    <property type="entry name" value="tRNA-synt_2b"/>
    <property type="match status" value="1"/>
</dbReference>
<evidence type="ECO:0000259" key="11">
    <source>
        <dbReference type="PROSITE" id="PS50862"/>
    </source>
</evidence>
<evidence type="ECO:0000256" key="9">
    <source>
        <dbReference type="ARBA" id="ARBA00047671"/>
    </source>
</evidence>
<evidence type="ECO:0000256" key="2">
    <source>
        <dbReference type="ARBA" id="ARBA00011738"/>
    </source>
</evidence>
<evidence type="ECO:0000256" key="8">
    <source>
        <dbReference type="ARBA" id="ARBA00023146"/>
    </source>
</evidence>
<evidence type="ECO:0000256" key="10">
    <source>
        <dbReference type="HAMAP-Rule" id="MF_01569"/>
    </source>
</evidence>
<dbReference type="GO" id="GO:0006433">
    <property type="term" value="P:prolyl-tRNA aminoacylation"/>
    <property type="evidence" value="ECO:0007669"/>
    <property type="project" value="UniProtKB-UniRule"/>
</dbReference>
<dbReference type="Pfam" id="PF04073">
    <property type="entry name" value="tRNA_edit"/>
    <property type="match status" value="1"/>
</dbReference>
<name>A0A5S4ZYQ5_9FIRM</name>
<dbReference type="EMBL" id="VNHM01000001">
    <property type="protein sequence ID" value="TYO97896.1"/>
    <property type="molecule type" value="Genomic_DNA"/>
</dbReference>
<dbReference type="InterPro" id="IPR050062">
    <property type="entry name" value="Pro-tRNA_synthetase"/>
</dbReference>
<dbReference type="CDD" id="cd00861">
    <property type="entry name" value="ProRS_anticodon_short"/>
    <property type="match status" value="1"/>
</dbReference>
<dbReference type="NCBIfam" id="TIGR00409">
    <property type="entry name" value="proS_fam_II"/>
    <property type="match status" value="1"/>
</dbReference>
<comment type="caution">
    <text evidence="12">The sequence shown here is derived from an EMBL/GenBank/DDBJ whole genome shotgun (WGS) entry which is preliminary data.</text>
</comment>
<dbReference type="InterPro" id="IPR002314">
    <property type="entry name" value="aa-tRNA-synt_IIb"/>
</dbReference>
<dbReference type="GO" id="GO:0005829">
    <property type="term" value="C:cytosol"/>
    <property type="evidence" value="ECO:0007669"/>
    <property type="project" value="TreeGrafter"/>
</dbReference>
<comment type="catalytic activity">
    <reaction evidence="9 10">
        <text>tRNA(Pro) + L-proline + ATP = L-prolyl-tRNA(Pro) + AMP + diphosphate</text>
        <dbReference type="Rhea" id="RHEA:14305"/>
        <dbReference type="Rhea" id="RHEA-COMP:9700"/>
        <dbReference type="Rhea" id="RHEA-COMP:9702"/>
        <dbReference type="ChEBI" id="CHEBI:30616"/>
        <dbReference type="ChEBI" id="CHEBI:33019"/>
        <dbReference type="ChEBI" id="CHEBI:60039"/>
        <dbReference type="ChEBI" id="CHEBI:78442"/>
        <dbReference type="ChEBI" id="CHEBI:78532"/>
        <dbReference type="ChEBI" id="CHEBI:456215"/>
        <dbReference type="EC" id="6.1.1.15"/>
    </reaction>
</comment>
<dbReference type="PRINTS" id="PR01046">
    <property type="entry name" value="TRNASYNTHPRO"/>
</dbReference>
<dbReference type="EC" id="6.1.1.15" evidence="10"/>
<accession>A0A5S4ZYQ5</accession>
<comment type="subcellular location">
    <subcellularLocation>
        <location evidence="1 10">Cytoplasm</location>
    </subcellularLocation>
</comment>
<dbReference type="InterPro" id="IPR006195">
    <property type="entry name" value="aa-tRNA-synth_II"/>
</dbReference>
<keyword evidence="6 10" id="KW-0067">ATP-binding</keyword>
<comment type="function">
    <text evidence="10">Catalyzes the attachment of proline to tRNA(Pro) in a two-step reaction: proline is first activated by ATP to form Pro-AMP and then transferred to the acceptor end of tRNA(Pro). As ProRS can inadvertently accommodate and process non-cognate amino acids such as alanine and cysteine, to avoid such errors it has two additional distinct editing activities against alanine. One activity is designated as 'pretransfer' editing and involves the tRNA(Pro)-independent hydrolysis of activated Ala-AMP. The other activity is designated 'posttransfer' editing and involves deacylation of mischarged Ala-tRNA(Pro). The misacylated Cys-tRNA(Pro) is not edited by ProRS.</text>
</comment>
<keyword evidence="8 10" id="KW-0030">Aminoacyl-tRNA synthetase</keyword>
<proteinExistence type="inferred from homology"/>
<evidence type="ECO:0000313" key="13">
    <source>
        <dbReference type="Proteomes" id="UP000323166"/>
    </source>
</evidence>
<dbReference type="Proteomes" id="UP000323166">
    <property type="component" value="Unassembled WGS sequence"/>
</dbReference>
<dbReference type="InterPro" id="IPR023717">
    <property type="entry name" value="Pro-tRNA-Synthase_IIa_type1"/>
</dbReference>
<dbReference type="Gene3D" id="3.40.50.800">
    <property type="entry name" value="Anticodon-binding domain"/>
    <property type="match status" value="1"/>
</dbReference>
<sequence length="576" mass="63798">MRVSNLLVPTLREVPAEAEVVSHQLLLRAGFMRKAAAGIYTLLPLAWRVISKIERIIREEMDKQGGQEILMPIIQPAELWQASGRWDVYGPELFRLKDRHGRDFCLGPTHEEIITMLVKGEINSYKQLPLLLYQIQNKYRDERRPRFGLMRGREFIMKDLYSFDRDEAGLDISYQKMYEAYTNVFSRCGLRFRPVVADSGAIGGSDTHEFMVLAESGEATVLYCADEKCGYAANQERAEAVSQRTGSGGGAPGELTKVHTPGCRSVDEVTKYLNVPPEKIIKTVIYTTEKENVAAMVRGDREINEIKLYNALECVRLDLADEQTVQRVTGAPVGYAGPIGLEGIKLVADHEVMALVNAVCGANERDMHIINVNPERDIKPHLTTDIRLVKAGEPCPKCGANLLEARGIEVGQVFKLGIKYSKALSATFLDENGKAKPFVMGCYGIGVTRTMAAAVEQNYDERGIIWPVQIAPYHVIVVPVSNKDQNLMQVAESIYCDLNEAGVETIIDDRPERAGVKFNDADLVGYPVRITVGSKGLAGGQVELTLRRDGETEMVPLNNVVDAVKAKLKALGEEGI</sequence>
<dbReference type="InterPro" id="IPR007214">
    <property type="entry name" value="YbaK/aa-tRNA-synth-assoc-dom"/>
</dbReference>
<dbReference type="InterPro" id="IPR004154">
    <property type="entry name" value="Anticodon-bd"/>
</dbReference>
<evidence type="ECO:0000313" key="12">
    <source>
        <dbReference type="EMBL" id="TYO97896.1"/>
    </source>
</evidence>
<dbReference type="InterPro" id="IPR002316">
    <property type="entry name" value="Pro-tRNA-ligase_IIa"/>
</dbReference>
<dbReference type="InterPro" id="IPR036621">
    <property type="entry name" value="Anticodon-bd_dom_sf"/>
</dbReference>
<protein>
    <recommendedName>
        <fullName evidence="10">Proline--tRNA ligase</fullName>
        <ecNumber evidence="10">6.1.1.15</ecNumber>
    </recommendedName>
    <alternativeName>
        <fullName evidence="10">Prolyl-tRNA synthetase</fullName>
        <shortName evidence="10">ProRS</shortName>
    </alternativeName>
</protein>
<dbReference type="SUPFAM" id="SSF52954">
    <property type="entry name" value="Class II aaRS ABD-related"/>
    <property type="match status" value="1"/>
</dbReference>
<reference evidence="12 13" key="1">
    <citation type="submission" date="2019-07" db="EMBL/GenBank/DDBJ databases">
        <title>Genomic Encyclopedia of Type Strains, Phase I: the one thousand microbial genomes (KMG-I) project.</title>
        <authorList>
            <person name="Kyrpides N."/>
        </authorList>
    </citation>
    <scope>NUCLEOTIDE SEQUENCE [LARGE SCALE GENOMIC DNA]</scope>
    <source>
        <strain evidence="12 13">DSM 6562</strain>
    </source>
</reference>
<keyword evidence="13" id="KW-1185">Reference proteome</keyword>
<evidence type="ECO:0000256" key="1">
    <source>
        <dbReference type="ARBA" id="ARBA00004496"/>
    </source>
</evidence>
<dbReference type="PANTHER" id="PTHR42753:SF2">
    <property type="entry name" value="PROLINE--TRNA LIGASE"/>
    <property type="match status" value="1"/>
</dbReference>
<keyword evidence="3 10" id="KW-0963">Cytoplasm</keyword>
<dbReference type="PROSITE" id="PS50862">
    <property type="entry name" value="AA_TRNA_LIGASE_II"/>
    <property type="match status" value="1"/>
</dbReference>
<keyword evidence="5 10" id="KW-0547">Nucleotide-binding</keyword>
<dbReference type="Pfam" id="PF03129">
    <property type="entry name" value="HGTP_anticodon"/>
    <property type="match status" value="1"/>
</dbReference>
<dbReference type="InterPro" id="IPR004500">
    <property type="entry name" value="Pro-tRNA-synth_IIa_bac-type"/>
</dbReference>
<dbReference type="GO" id="GO:0016740">
    <property type="term" value="F:transferase activity"/>
    <property type="evidence" value="ECO:0007669"/>
    <property type="project" value="UniProtKB-ARBA"/>
</dbReference>
<dbReference type="Gene3D" id="3.90.960.10">
    <property type="entry name" value="YbaK/aminoacyl-tRNA synthetase-associated domain"/>
    <property type="match status" value="1"/>
</dbReference>
<evidence type="ECO:0000256" key="6">
    <source>
        <dbReference type="ARBA" id="ARBA00022840"/>
    </source>
</evidence>
<organism evidence="12 13">
    <name type="scientific">Desulfallas thermosapovorans DSM 6562</name>
    <dbReference type="NCBI Taxonomy" id="1121431"/>
    <lineage>
        <taxon>Bacteria</taxon>
        <taxon>Bacillati</taxon>
        <taxon>Bacillota</taxon>
        <taxon>Clostridia</taxon>
        <taxon>Eubacteriales</taxon>
        <taxon>Desulfallaceae</taxon>
        <taxon>Desulfallas</taxon>
    </lineage>
</organism>